<dbReference type="RefSeq" id="WP_163819230.1">
    <property type="nucleotide sequence ID" value="NZ_JAAGOB010000007.1"/>
</dbReference>
<dbReference type="AlphaFoldDB" id="A0A6N9YMZ9"/>
<protein>
    <submittedName>
        <fullName evidence="2">Uncharacterized protein</fullName>
    </submittedName>
</protein>
<feature type="region of interest" description="Disordered" evidence="1">
    <location>
        <begin position="56"/>
        <end position="77"/>
    </location>
</feature>
<evidence type="ECO:0000313" key="3">
    <source>
        <dbReference type="Proteomes" id="UP000469185"/>
    </source>
</evidence>
<reference evidence="2 3" key="1">
    <citation type="submission" date="2020-02" db="EMBL/GenBank/DDBJ databases">
        <authorList>
            <person name="Li X.-J."/>
            <person name="Feng X.-M."/>
        </authorList>
    </citation>
    <scope>NUCLEOTIDE SEQUENCE [LARGE SCALE GENOMIC DNA]</scope>
    <source>
        <strain evidence="2 3">CGMCC 4.7225</strain>
    </source>
</reference>
<proteinExistence type="predicted"/>
<keyword evidence="3" id="KW-1185">Reference proteome</keyword>
<dbReference type="EMBL" id="JAAGOB010000007">
    <property type="protein sequence ID" value="NED96441.1"/>
    <property type="molecule type" value="Genomic_DNA"/>
</dbReference>
<evidence type="ECO:0000313" key="2">
    <source>
        <dbReference type="EMBL" id="NED96441.1"/>
    </source>
</evidence>
<accession>A0A6N9YMZ9</accession>
<evidence type="ECO:0000256" key="1">
    <source>
        <dbReference type="SAM" id="MobiDB-lite"/>
    </source>
</evidence>
<sequence length="747" mass="80095">MTVTEPRAEVVWGLDDPPVTSAMAVDRAIATEWPDQIAGVTGPGIATADVTVARDEPVSRRPLSPWGAGGEPELPRPDTPVTADVGFGGAMVRVFTGVTWDARGSARSSTATVQCSDAAIRLRNPATLEPQGSTQPPVITGATQIRVNRLTGLWVMDAIARMSQFSATIPPPQEQFLGLTYHPQRAALHVPLQGGLAPLPGSGTVRTSPSEIGIPPPPPVRYERAPWGYGVWPDRTHTRTYHTRSPVGWSPGGNSWCVQAHLDSATPGSVQVQWPDGRSLVLRVQSGNLEAVANGAVAASIPGPFSGPCRVVFAHSGIGGAQLETYLQAPDGRSAQGAQSVLRGTGTIDYVQTTGRLAGVSIQFVNSINPPTDHVSDWEPTFLPDPSLNWLTAIPWLVEVDRWDTLAELAQAEAGGIWCDERGRLVFKNREWLNDTTRPVDGTVTSRDSIEDLTWEISRDWTYRYVSVPWQPVENRYARRIPGSGAGEWVEAHSPDSGRRYKLSELAELPEGDTWFVQLDGDAIDLSTTITALGCGSPDLYGSYVYIGDASLNDPSTWPTCANPGVDGRPERNPGGAAATVNGPTCSQVEPARVRLTLTRSGSSTSIESISLAGKGGTGPPGPVLKARQVLVYGETERHVVNNHPGTPSSYGTVLSLPDTVWRQQQADAEQLAEWLGAQTATARRIIKTLSIVPDPRIQLGDHLQVNDPDVTGLSARCLVVGIRLSVSDDGHMTQDLTVRPLLIEEP</sequence>
<gene>
    <name evidence="2" type="ORF">G1H11_14115</name>
</gene>
<comment type="caution">
    <text evidence="2">The sequence shown here is derived from an EMBL/GenBank/DDBJ whole genome shotgun (WGS) entry which is preliminary data.</text>
</comment>
<name>A0A6N9YMZ9_9ACTN</name>
<organism evidence="2 3">
    <name type="scientific">Phytoactinopolyspora alkaliphila</name>
    <dbReference type="NCBI Taxonomy" id="1783498"/>
    <lineage>
        <taxon>Bacteria</taxon>
        <taxon>Bacillati</taxon>
        <taxon>Actinomycetota</taxon>
        <taxon>Actinomycetes</taxon>
        <taxon>Jiangellales</taxon>
        <taxon>Jiangellaceae</taxon>
        <taxon>Phytoactinopolyspora</taxon>
    </lineage>
</organism>
<dbReference type="Proteomes" id="UP000469185">
    <property type="component" value="Unassembled WGS sequence"/>
</dbReference>